<reference evidence="1 2" key="1">
    <citation type="submission" date="2020-05" db="EMBL/GenBank/DDBJ databases">
        <title>Distinct polysaccharide utilization as determinants for interspecies competition between intestinal Prevotella spp.</title>
        <authorList>
            <person name="Galvez E.J.C."/>
            <person name="Iljazovic A."/>
            <person name="Strowig T."/>
        </authorList>
    </citation>
    <scope>NUCLEOTIDE SEQUENCE [LARGE SCALE GENOMIC DNA]</scope>
    <source>
        <strain evidence="1 2">PROD</strain>
    </source>
</reference>
<gene>
    <name evidence="1" type="ORF">HPS55_00150</name>
</gene>
<protein>
    <submittedName>
        <fullName evidence="1">Uncharacterized protein</fullName>
    </submittedName>
</protein>
<proteinExistence type="predicted"/>
<dbReference type="GeneID" id="82156165"/>
<sequence length="73" mass="8482">MTPKRIRRIAVNEIIVREDIMPQSIIEIAGGIVKSYYPFTDEQPCTEWIGGTVEIKTDEHGYLRVYKNENLIE</sequence>
<name>A0ABX2ARI3_9BACT</name>
<keyword evidence="2" id="KW-1185">Reference proteome</keyword>
<comment type="caution">
    <text evidence="1">The sequence shown here is derived from an EMBL/GenBank/DDBJ whole genome shotgun (WGS) entry which is preliminary data.</text>
</comment>
<evidence type="ECO:0000313" key="1">
    <source>
        <dbReference type="EMBL" id="NPE12756.1"/>
    </source>
</evidence>
<dbReference type="EMBL" id="JABKKE010000001">
    <property type="protein sequence ID" value="NPE12756.1"/>
    <property type="molecule type" value="Genomic_DNA"/>
</dbReference>
<evidence type="ECO:0000313" key="2">
    <source>
        <dbReference type="Proteomes" id="UP001193734"/>
    </source>
</evidence>
<organism evidence="1 2">
    <name type="scientific">Xylanibacter rodentium</name>
    <dbReference type="NCBI Taxonomy" id="2736289"/>
    <lineage>
        <taxon>Bacteria</taxon>
        <taxon>Pseudomonadati</taxon>
        <taxon>Bacteroidota</taxon>
        <taxon>Bacteroidia</taxon>
        <taxon>Bacteroidales</taxon>
        <taxon>Prevotellaceae</taxon>
        <taxon>Xylanibacter</taxon>
    </lineage>
</organism>
<dbReference type="RefSeq" id="WP_172173143.1">
    <property type="nucleotide sequence ID" value="NZ_CASGIA010000008.1"/>
</dbReference>
<dbReference type="Proteomes" id="UP001193734">
    <property type="component" value="Unassembled WGS sequence"/>
</dbReference>
<accession>A0ABX2ARI3</accession>